<accession>A0A4P6MU06</accession>
<dbReference type="InterPro" id="IPR058575">
    <property type="entry name" value="NTP_transf_8_dom"/>
</dbReference>
<sequence>MTGDDNLIVEARAALLDAVIALDAHHDSIILIGAQAIYLRTGAASFALAEATKDSDLAIDPRSLGEDPLLEEAMARAGFIINPTSKQPGAWISPRGIPVDLMIPEVLAGGHARRSVQVPPHDKNSARRAAGLEASVVDHSPMTVNSLDGDGRSASINVAGPAALLIAKMHKLGERLHTPDRLNDKDAHDSYRLLVATTTSDMAATVRRLLDEEIAGESTRQALTYLRQLFADGPEALGSMMAGRAEAGVGDPGNVSMSVAFLAQDLLAAIPDPRK</sequence>
<dbReference type="KEGG" id="jli:EXU32_02390"/>
<dbReference type="RefSeq" id="WP_130628457.1">
    <property type="nucleotide sequence ID" value="NZ_CP036164.1"/>
</dbReference>
<proteinExistence type="predicted"/>
<dbReference type="EMBL" id="CP036164">
    <property type="protein sequence ID" value="QBF45217.1"/>
    <property type="molecule type" value="Genomic_DNA"/>
</dbReference>
<dbReference type="Proteomes" id="UP000290408">
    <property type="component" value="Chromosome"/>
</dbReference>
<dbReference type="OrthoDB" id="3515986at2"/>
<gene>
    <name evidence="2" type="ORF">EXU32_02390</name>
</gene>
<evidence type="ECO:0000313" key="3">
    <source>
        <dbReference type="Proteomes" id="UP000290408"/>
    </source>
</evidence>
<dbReference type="Pfam" id="PF12281">
    <property type="entry name" value="NTP_transf_8"/>
    <property type="match status" value="1"/>
</dbReference>
<organism evidence="2 3">
    <name type="scientific">Janibacter limosus</name>
    <dbReference type="NCBI Taxonomy" id="53458"/>
    <lineage>
        <taxon>Bacteria</taxon>
        <taxon>Bacillati</taxon>
        <taxon>Actinomycetota</taxon>
        <taxon>Actinomycetes</taxon>
        <taxon>Micrococcales</taxon>
        <taxon>Intrasporangiaceae</taxon>
        <taxon>Janibacter</taxon>
    </lineage>
</organism>
<protein>
    <recommendedName>
        <fullName evidence="1">Nucleotidyltransferase-like domain-containing protein</fullName>
    </recommendedName>
</protein>
<evidence type="ECO:0000259" key="1">
    <source>
        <dbReference type="Pfam" id="PF12281"/>
    </source>
</evidence>
<feature type="domain" description="Nucleotidyltransferase-like" evidence="1">
    <location>
        <begin position="13"/>
        <end position="191"/>
    </location>
</feature>
<reference evidence="2 3" key="1">
    <citation type="submission" date="2019-02" db="EMBL/GenBank/DDBJ databases">
        <title>Genomic data mining of an Antarctic deep-sea actinobacterium, Janibacterlimosus P3-3-X1.</title>
        <authorList>
            <person name="Liao L."/>
            <person name="Chen B."/>
        </authorList>
    </citation>
    <scope>NUCLEOTIDE SEQUENCE [LARGE SCALE GENOMIC DNA]</scope>
    <source>
        <strain evidence="2 3">P3-3-X1</strain>
    </source>
</reference>
<evidence type="ECO:0000313" key="2">
    <source>
        <dbReference type="EMBL" id="QBF45217.1"/>
    </source>
</evidence>
<keyword evidence="3" id="KW-1185">Reference proteome</keyword>
<dbReference type="AlphaFoldDB" id="A0A4P6MU06"/>
<name>A0A4P6MU06_9MICO</name>